<feature type="domain" description="HTH lysR-type" evidence="6">
    <location>
        <begin position="21"/>
        <end position="71"/>
    </location>
</feature>
<dbReference type="PANTHER" id="PTHR30346:SF28">
    <property type="entry name" value="HTH-TYPE TRANSCRIPTIONAL REGULATOR CYNR"/>
    <property type="match status" value="1"/>
</dbReference>
<dbReference type="GO" id="GO:0003677">
    <property type="term" value="F:DNA binding"/>
    <property type="evidence" value="ECO:0007669"/>
    <property type="project" value="UniProtKB-KW"/>
</dbReference>
<dbReference type="GO" id="GO:0032993">
    <property type="term" value="C:protein-DNA complex"/>
    <property type="evidence" value="ECO:0007669"/>
    <property type="project" value="TreeGrafter"/>
</dbReference>
<evidence type="ECO:0000256" key="5">
    <source>
        <dbReference type="ARBA" id="ARBA00023163"/>
    </source>
</evidence>
<protein>
    <submittedName>
        <fullName evidence="7">LysR family transcriptional regulator</fullName>
    </submittedName>
</protein>
<reference evidence="7" key="2">
    <citation type="submission" date="2021-04" db="EMBL/GenBank/DDBJ databases">
        <authorList>
            <person name="Gilroy R."/>
        </authorList>
    </citation>
    <scope>NUCLEOTIDE SEQUENCE</scope>
    <source>
        <strain evidence="7">ChiHjej13B12-4958</strain>
    </source>
</reference>
<dbReference type="Gene3D" id="1.10.10.10">
    <property type="entry name" value="Winged helix-like DNA-binding domain superfamily/Winged helix DNA-binding domain"/>
    <property type="match status" value="1"/>
</dbReference>
<sequence>MHQPSAVDPSLLASLTGALPVLRALAGGATLTETAQRLGMSQPALSRSLNRWESELSLPLTTRAGRGITLTEEGRALADAAERALDIMETTLEEVLTRRDERPVRLGALRSISGRIAPLIAEAETSVNLSVSEGSAGELLTKVEKGELDAAIIGPRPPGAGFSWTFLTNQPFHLTIPVGHRIDSREEVMLSEVASEAFVAMEARYTTRHFADELCKEAGFTPKIAVESDNSHTLRSFVAAGLGLCILPKMMAEAPGVSSAPIIRPNGEPATREIGMVRAPRRRLPPHVRRTLHHIVAQANRVR</sequence>
<evidence type="ECO:0000256" key="4">
    <source>
        <dbReference type="ARBA" id="ARBA00023159"/>
    </source>
</evidence>
<gene>
    <name evidence="7" type="ORF">H9751_09755</name>
</gene>
<dbReference type="Gene3D" id="3.40.190.10">
    <property type="entry name" value="Periplasmic binding protein-like II"/>
    <property type="match status" value="2"/>
</dbReference>
<organism evidence="7 8">
    <name type="scientific">Candidatus Corynebacterium faecigallinarum</name>
    <dbReference type="NCBI Taxonomy" id="2838528"/>
    <lineage>
        <taxon>Bacteria</taxon>
        <taxon>Bacillati</taxon>
        <taxon>Actinomycetota</taxon>
        <taxon>Actinomycetes</taxon>
        <taxon>Mycobacteriales</taxon>
        <taxon>Corynebacteriaceae</taxon>
        <taxon>Corynebacterium</taxon>
    </lineage>
</organism>
<evidence type="ECO:0000256" key="2">
    <source>
        <dbReference type="ARBA" id="ARBA00023015"/>
    </source>
</evidence>
<comment type="caution">
    <text evidence="7">The sequence shown here is derived from an EMBL/GenBank/DDBJ whole genome shotgun (WGS) entry which is preliminary data.</text>
</comment>
<dbReference type="InterPro" id="IPR036390">
    <property type="entry name" value="WH_DNA-bd_sf"/>
</dbReference>
<dbReference type="InterPro" id="IPR000847">
    <property type="entry name" value="LysR_HTH_N"/>
</dbReference>
<dbReference type="AlphaFoldDB" id="A0A9D2QE01"/>
<dbReference type="SUPFAM" id="SSF53850">
    <property type="entry name" value="Periplasmic binding protein-like II"/>
    <property type="match status" value="1"/>
</dbReference>
<proteinExistence type="inferred from homology"/>
<name>A0A9D2QE01_9CORY</name>
<keyword evidence="4" id="KW-0010">Activator</keyword>
<dbReference type="GO" id="GO:0003700">
    <property type="term" value="F:DNA-binding transcription factor activity"/>
    <property type="evidence" value="ECO:0007669"/>
    <property type="project" value="InterPro"/>
</dbReference>
<evidence type="ECO:0000256" key="1">
    <source>
        <dbReference type="ARBA" id="ARBA00009437"/>
    </source>
</evidence>
<keyword evidence="5" id="KW-0804">Transcription</keyword>
<dbReference type="InterPro" id="IPR036388">
    <property type="entry name" value="WH-like_DNA-bd_sf"/>
</dbReference>
<evidence type="ECO:0000256" key="3">
    <source>
        <dbReference type="ARBA" id="ARBA00023125"/>
    </source>
</evidence>
<evidence type="ECO:0000259" key="6">
    <source>
        <dbReference type="PROSITE" id="PS50931"/>
    </source>
</evidence>
<keyword evidence="3" id="KW-0238">DNA-binding</keyword>
<dbReference type="Pfam" id="PF00126">
    <property type="entry name" value="HTH_1"/>
    <property type="match status" value="1"/>
</dbReference>
<dbReference type="EMBL" id="DWVP01000023">
    <property type="protein sequence ID" value="HJC85809.1"/>
    <property type="molecule type" value="Genomic_DNA"/>
</dbReference>
<comment type="similarity">
    <text evidence="1">Belongs to the LysR transcriptional regulatory family.</text>
</comment>
<evidence type="ECO:0000313" key="8">
    <source>
        <dbReference type="Proteomes" id="UP000823858"/>
    </source>
</evidence>
<dbReference type="PROSITE" id="PS50931">
    <property type="entry name" value="HTH_LYSR"/>
    <property type="match status" value="1"/>
</dbReference>
<keyword evidence="2" id="KW-0805">Transcription regulation</keyword>
<dbReference type="PANTHER" id="PTHR30346">
    <property type="entry name" value="TRANSCRIPTIONAL DUAL REGULATOR HCAR-RELATED"/>
    <property type="match status" value="1"/>
</dbReference>
<dbReference type="SUPFAM" id="SSF46785">
    <property type="entry name" value="Winged helix' DNA-binding domain"/>
    <property type="match status" value="1"/>
</dbReference>
<evidence type="ECO:0000313" key="7">
    <source>
        <dbReference type="EMBL" id="HJC85809.1"/>
    </source>
</evidence>
<dbReference type="Proteomes" id="UP000823858">
    <property type="component" value="Unassembled WGS sequence"/>
</dbReference>
<reference evidence="7" key="1">
    <citation type="journal article" date="2021" name="PeerJ">
        <title>Extensive microbial diversity within the chicken gut microbiome revealed by metagenomics and culture.</title>
        <authorList>
            <person name="Gilroy R."/>
            <person name="Ravi A."/>
            <person name="Getino M."/>
            <person name="Pursley I."/>
            <person name="Horton D.L."/>
            <person name="Alikhan N.F."/>
            <person name="Baker D."/>
            <person name="Gharbi K."/>
            <person name="Hall N."/>
            <person name="Watson M."/>
            <person name="Adriaenssens E.M."/>
            <person name="Foster-Nyarko E."/>
            <person name="Jarju S."/>
            <person name="Secka A."/>
            <person name="Antonio M."/>
            <person name="Oren A."/>
            <person name="Chaudhuri R.R."/>
            <person name="La Ragione R."/>
            <person name="Hildebrand F."/>
            <person name="Pallen M.J."/>
        </authorList>
    </citation>
    <scope>NUCLEOTIDE SEQUENCE</scope>
    <source>
        <strain evidence="7">ChiHjej13B12-4958</strain>
    </source>
</reference>
<dbReference type="InterPro" id="IPR005119">
    <property type="entry name" value="LysR_subst-bd"/>
</dbReference>
<dbReference type="Pfam" id="PF03466">
    <property type="entry name" value="LysR_substrate"/>
    <property type="match status" value="1"/>
</dbReference>
<accession>A0A9D2QE01</accession>